<protein>
    <submittedName>
        <fullName evidence="3">Uncharacterized protein LOC127750985 isoform X1</fullName>
    </submittedName>
</protein>
<evidence type="ECO:0000313" key="2">
    <source>
        <dbReference type="Proteomes" id="UP000504606"/>
    </source>
</evidence>
<evidence type="ECO:0000313" key="3">
    <source>
        <dbReference type="RefSeq" id="XP_052129961.1"/>
    </source>
</evidence>
<dbReference type="AlphaFoldDB" id="A0A9C6X620"/>
<keyword evidence="1" id="KW-1133">Transmembrane helix</keyword>
<dbReference type="RefSeq" id="XP_052129961.1">
    <property type="nucleotide sequence ID" value="XM_052274001.1"/>
</dbReference>
<keyword evidence="2" id="KW-1185">Reference proteome</keyword>
<proteinExistence type="predicted"/>
<feature type="transmembrane region" description="Helical" evidence="1">
    <location>
        <begin position="106"/>
        <end position="127"/>
    </location>
</feature>
<evidence type="ECO:0000256" key="1">
    <source>
        <dbReference type="SAM" id="Phobius"/>
    </source>
</evidence>
<keyword evidence="1" id="KW-0812">Transmembrane</keyword>
<sequence>MPLVVPKEFERAERSRAGSLRALSFGNRLGWAGLLQFVVAGCRGIPCLPRQQRRARMSQPFWRHWKSASVDTSQQEDCDVNKAYKTGCLELVVTAARDHAGTIGTAGIIVACIMLLGMIFSCILFKMI</sequence>
<dbReference type="Proteomes" id="UP000504606">
    <property type="component" value="Unplaced"/>
</dbReference>
<name>A0A9C6X620_FRAOC</name>
<keyword evidence="1" id="KW-0472">Membrane</keyword>
<accession>A0A9C6X620</accession>
<reference evidence="3" key="1">
    <citation type="submission" date="2025-08" db="UniProtKB">
        <authorList>
            <consortium name="RefSeq"/>
        </authorList>
    </citation>
    <scope>IDENTIFICATION</scope>
    <source>
        <tissue evidence="3">Whole organism</tissue>
    </source>
</reference>
<dbReference type="KEGG" id="foc:127750985"/>
<organism evidence="2 3">
    <name type="scientific">Frankliniella occidentalis</name>
    <name type="common">Western flower thrips</name>
    <name type="synonym">Euthrips occidentalis</name>
    <dbReference type="NCBI Taxonomy" id="133901"/>
    <lineage>
        <taxon>Eukaryota</taxon>
        <taxon>Metazoa</taxon>
        <taxon>Ecdysozoa</taxon>
        <taxon>Arthropoda</taxon>
        <taxon>Hexapoda</taxon>
        <taxon>Insecta</taxon>
        <taxon>Pterygota</taxon>
        <taxon>Neoptera</taxon>
        <taxon>Paraneoptera</taxon>
        <taxon>Thysanoptera</taxon>
        <taxon>Terebrantia</taxon>
        <taxon>Thripoidea</taxon>
        <taxon>Thripidae</taxon>
        <taxon>Frankliniella</taxon>
    </lineage>
</organism>
<dbReference type="GeneID" id="127750985"/>
<dbReference type="OrthoDB" id="438211at2759"/>
<gene>
    <name evidence="3" type="primary">LOC127750985</name>
</gene>